<keyword evidence="3" id="KW-1185">Reference proteome</keyword>
<organism evidence="2 3">
    <name type="scientific">Penicillium daleae</name>
    <dbReference type="NCBI Taxonomy" id="63821"/>
    <lineage>
        <taxon>Eukaryota</taxon>
        <taxon>Fungi</taxon>
        <taxon>Dikarya</taxon>
        <taxon>Ascomycota</taxon>
        <taxon>Pezizomycotina</taxon>
        <taxon>Eurotiomycetes</taxon>
        <taxon>Eurotiomycetidae</taxon>
        <taxon>Eurotiales</taxon>
        <taxon>Aspergillaceae</taxon>
        <taxon>Penicillium</taxon>
    </lineage>
</organism>
<dbReference type="AlphaFoldDB" id="A0AAD6G0W1"/>
<accession>A0AAD6G0W1</accession>
<dbReference type="RefSeq" id="XP_056763356.1">
    <property type="nucleotide sequence ID" value="XM_056914507.1"/>
</dbReference>
<protein>
    <submittedName>
        <fullName evidence="2">Uncharacterized protein</fullName>
    </submittedName>
</protein>
<gene>
    <name evidence="2" type="ORF">N7458_011125</name>
</gene>
<reference evidence="2" key="1">
    <citation type="submission" date="2022-12" db="EMBL/GenBank/DDBJ databases">
        <authorList>
            <person name="Petersen C."/>
        </authorList>
    </citation>
    <scope>NUCLEOTIDE SEQUENCE</scope>
    <source>
        <strain evidence="2">IBT 16125</strain>
    </source>
</reference>
<evidence type="ECO:0000313" key="3">
    <source>
        <dbReference type="Proteomes" id="UP001213681"/>
    </source>
</evidence>
<dbReference type="GeneID" id="81604750"/>
<feature type="compositionally biased region" description="Basic residues" evidence="1">
    <location>
        <begin position="61"/>
        <end position="71"/>
    </location>
</feature>
<evidence type="ECO:0000313" key="2">
    <source>
        <dbReference type="EMBL" id="KAJ5440127.1"/>
    </source>
</evidence>
<name>A0AAD6G0W1_9EURO</name>
<reference evidence="2" key="2">
    <citation type="journal article" date="2023" name="IMA Fungus">
        <title>Comparative genomic study of the Penicillium genus elucidates a diverse pangenome and 15 lateral gene transfer events.</title>
        <authorList>
            <person name="Petersen C."/>
            <person name="Sorensen T."/>
            <person name="Nielsen M.R."/>
            <person name="Sondergaard T.E."/>
            <person name="Sorensen J.L."/>
            <person name="Fitzpatrick D.A."/>
            <person name="Frisvad J.C."/>
            <person name="Nielsen K.L."/>
        </authorList>
    </citation>
    <scope>NUCLEOTIDE SEQUENCE</scope>
    <source>
        <strain evidence="2">IBT 16125</strain>
    </source>
</reference>
<proteinExistence type="predicted"/>
<dbReference type="Proteomes" id="UP001213681">
    <property type="component" value="Unassembled WGS sequence"/>
</dbReference>
<dbReference type="EMBL" id="JAPVEA010000008">
    <property type="protein sequence ID" value="KAJ5440127.1"/>
    <property type="molecule type" value="Genomic_DNA"/>
</dbReference>
<comment type="caution">
    <text evidence="2">The sequence shown here is derived from an EMBL/GenBank/DDBJ whole genome shotgun (WGS) entry which is preliminary data.</text>
</comment>
<feature type="region of interest" description="Disordered" evidence="1">
    <location>
        <begin position="30"/>
        <end position="71"/>
    </location>
</feature>
<sequence>MGYTYRTGGFIAFYNPDVHRNRALASAPFTTVNQQPQRDNDWKLTRGANGVGGGQNENFRRGSRASCLHKH</sequence>
<evidence type="ECO:0000256" key="1">
    <source>
        <dbReference type="SAM" id="MobiDB-lite"/>
    </source>
</evidence>